<keyword evidence="3" id="KW-1185">Reference proteome</keyword>
<proteinExistence type="predicted"/>
<dbReference type="AlphaFoldDB" id="A0A1Y2K3Z7"/>
<feature type="domain" description="Abortive phage infection protein C-terminal" evidence="1">
    <location>
        <begin position="238"/>
        <end position="495"/>
    </location>
</feature>
<protein>
    <submittedName>
        <fullName evidence="2">Putative abortive infection phage resistance protein</fullName>
    </submittedName>
</protein>
<comment type="caution">
    <text evidence="2">The sequence shown here is derived from an EMBL/GenBank/DDBJ whole genome shotgun (WGS) entry which is preliminary data.</text>
</comment>
<evidence type="ECO:0000313" key="2">
    <source>
        <dbReference type="EMBL" id="OSM01765.1"/>
    </source>
</evidence>
<dbReference type="EMBL" id="LVJN01000020">
    <property type="protein sequence ID" value="OSM01765.1"/>
    <property type="molecule type" value="Genomic_DNA"/>
</dbReference>
<evidence type="ECO:0000313" key="3">
    <source>
        <dbReference type="Proteomes" id="UP000194003"/>
    </source>
</evidence>
<dbReference type="Pfam" id="PF10592">
    <property type="entry name" value="AIPR"/>
    <property type="match status" value="1"/>
</dbReference>
<organism evidence="2 3">
    <name type="scientific">Magnetofaba australis IT-1</name>
    <dbReference type="NCBI Taxonomy" id="1434232"/>
    <lineage>
        <taxon>Bacteria</taxon>
        <taxon>Pseudomonadati</taxon>
        <taxon>Pseudomonadota</taxon>
        <taxon>Magnetococcia</taxon>
        <taxon>Magnetococcales</taxon>
        <taxon>Magnetococcaceae</taxon>
        <taxon>Magnetofaba</taxon>
    </lineage>
</organism>
<name>A0A1Y2K3Z7_9PROT</name>
<evidence type="ECO:0000259" key="1">
    <source>
        <dbReference type="Pfam" id="PF10592"/>
    </source>
</evidence>
<dbReference type="InterPro" id="IPR018891">
    <property type="entry name" value="AIPR_C"/>
</dbReference>
<gene>
    <name evidence="2" type="ORF">MAIT1_01798</name>
</gene>
<dbReference type="Proteomes" id="UP000194003">
    <property type="component" value="Unassembled WGS sequence"/>
</dbReference>
<accession>A0A1Y2K3Z7</accession>
<sequence length="574" mass="65399">MVMDIHASLIDQRLTGILEEHPEWFVQFGDADKKRSSAFVLLCMATLLDLPLEDSLDLITEGGNDVGVDGLHVGEVEDGEFHVTLFQGKYKKNLKGDANFPENGVKQMINTVGALFDPVRTFDMNEKIAPRIEEIRSLIRDGYIPVVRIVLCNNGLRWKDAAQEWIDQSGFPEEQVRWVHLNHETIVDVLRQQKPVNESLRLEGEAVVEAFKFRRVLIGKAPVVEIAELFKRNGDRLLERNIRRYLGLQSNRVNTAIHDTLSHAEKRENFYFFNNGITIICNKFRHNALQSSSYQVKLEDMQIINGGQTSKTIQQTLENEQDLSVFTNVYVMVRIYELEEEDQDFVADITYATNSQNPVDLRDLRSNDPIQKDLENGLKELGYTYRRKSGGSAGGAQVITSAILAESVLAIWRDKPHQAKFRRKEHFGKLYDLIFKGLNPAQALFAVLIFRFVENERKRPTISNPPIYLPYASHFLAMCVGKLFLADKQMKLESISHLNIREIQQDFEAMKGWIYVASVALTTGALDQLYGGQSVSLQQLSATFRRGDLLAYLVANLARGDKELLEGMIRRHLP</sequence>
<reference evidence="2 3" key="1">
    <citation type="journal article" date="2016" name="BMC Genomics">
        <title>Combined genomic and structural analyses of a cultured magnetotactic bacterium reveals its niche adaptation to a dynamic environment.</title>
        <authorList>
            <person name="Araujo A.C."/>
            <person name="Morillo V."/>
            <person name="Cypriano J."/>
            <person name="Teixeira L.C."/>
            <person name="Leao P."/>
            <person name="Lyra S."/>
            <person name="Almeida L.G."/>
            <person name="Bazylinski D.A."/>
            <person name="Vasconcellos A.T."/>
            <person name="Abreu F."/>
            <person name="Lins U."/>
        </authorList>
    </citation>
    <scope>NUCLEOTIDE SEQUENCE [LARGE SCALE GENOMIC DNA]</scope>
    <source>
        <strain evidence="2 3">IT-1</strain>
    </source>
</reference>
<dbReference type="STRING" id="1434232.MAIT1_01798"/>